<sequence>MELAQTIFLPLCLCLMFLIAQQTLLVSAAHKRQKHHPIKLFVFGDSLADTGNSPNDPNAPIHPWEYPFGITFPGKPTGRFSDGRVLTDFVAEFIRLKSPTPYRLRTMGVKKPTKYGMNFAHGGTGVLDGYVAPNMTTQIDFFQQLVDESVFKPKHLRKSVALIVLAGNDYGFYAALHHSYEIPQSFMESVVNQLTMDLKRLYDLGVKRVAVTTLPPMGCSSAFTSPLHKTCNEFVNAEAAVHNLLLQKAVAKLNKETQNSFIILDLYASFRSVFKNKGDRLGSIKFENPLKPCVLGEPWVVNKTTGVKKYTVCEDPKSTFFWDNAHPTQQGWRAVCLNLQATLGQLYYF</sequence>
<name>A0AAW1WC84_RUBAR</name>
<dbReference type="GO" id="GO:0016298">
    <property type="term" value="F:lipase activity"/>
    <property type="evidence" value="ECO:0007669"/>
    <property type="project" value="InterPro"/>
</dbReference>
<dbReference type="Pfam" id="PF00657">
    <property type="entry name" value="Lipase_GDSL"/>
    <property type="match status" value="1"/>
</dbReference>
<keyword evidence="4" id="KW-0443">Lipid metabolism</keyword>
<protein>
    <recommendedName>
        <fullName evidence="8">GDSL esterase/lipase At5g03610-like</fullName>
    </recommendedName>
</protein>
<evidence type="ECO:0000256" key="5">
    <source>
        <dbReference type="SAM" id="SignalP"/>
    </source>
</evidence>
<keyword evidence="5" id="KW-0732">Signal</keyword>
<comment type="similarity">
    <text evidence="1">Belongs to the 'GDSL' lipolytic enzyme family.</text>
</comment>
<evidence type="ECO:0000313" key="7">
    <source>
        <dbReference type="Proteomes" id="UP001457282"/>
    </source>
</evidence>
<dbReference type="InterPro" id="IPR001087">
    <property type="entry name" value="GDSL"/>
</dbReference>
<feature type="chain" id="PRO_5043486494" description="GDSL esterase/lipase At5g03610-like" evidence="5">
    <location>
        <begin position="29"/>
        <end position="349"/>
    </location>
</feature>
<accession>A0AAW1WC84</accession>
<keyword evidence="2" id="KW-0378">Hydrolase</keyword>
<dbReference type="Gene3D" id="3.40.50.1110">
    <property type="entry name" value="SGNH hydrolase"/>
    <property type="match status" value="1"/>
</dbReference>
<comment type="caution">
    <text evidence="6">The sequence shown here is derived from an EMBL/GenBank/DDBJ whole genome shotgun (WGS) entry which is preliminary data.</text>
</comment>
<evidence type="ECO:0000256" key="1">
    <source>
        <dbReference type="ARBA" id="ARBA00008668"/>
    </source>
</evidence>
<dbReference type="SUPFAM" id="SSF52266">
    <property type="entry name" value="SGNH hydrolase"/>
    <property type="match status" value="1"/>
</dbReference>
<gene>
    <name evidence="6" type="ORF">M0R45_029504</name>
</gene>
<evidence type="ECO:0000256" key="2">
    <source>
        <dbReference type="ARBA" id="ARBA00022801"/>
    </source>
</evidence>
<proteinExistence type="inferred from homology"/>
<keyword evidence="3" id="KW-0442">Lipid degradation</keyword>
<evidence type="ECO:0000313" key="6">
    <source>
        <dbReference type="EMBL" id="KAK9920970.1"/>
    </source>
</evidence>
<dbReference type="PANTHER" id="PTHR46020">
    <property type="entry name" value="OSJNBB0059K02.9 PROTEIN"/>
    <property type="match status" value="1"/>
</dbReference>
<dbReference type="AlphaFoldDB" id="A0AAW1WC84"/>
<feature type="signal peptide" evidence="5">
    <location>
        <begin position="1"/>
        <end position="28"/>
    </location>
</feature>
<dbReference type="GO" id="GO:0016042">
    <property type="term" value="P:lipid catabolic process"/>
    <property type="evidence" value="ECO:0007669"/>
    <property type="project" value="UniProtKB-KW"/>
</dbReference>
<evidence type="ECO:0000256" key="4">
    <source>
        <dbReference type="ARBA" id="ARBA00023098"/>
    </source>
</evidence>
<dbReference type="Proteomes" id="UP001457282">
    <property type="component" value="Unassembled WGS sequence"/>
</dbReference>
<dbReference type="EMBL" id="JBEDUW010000006">
    <property type="protein sequence ID" value="KAK9920970.1"/>
    <property type="molecule type" value="Genomic_DNA"/>
</dbReference>
<dbReference type="InterPro" id="IPR036514">
    <property type="entry name" value="SGNH_hydro_sf"/>
</dbReference>
<dbReference type="PANTHER" id="PTHR46020:SF32">
    <property type="entry name" value="GDSL ESTERASE_LIPASE"/>
    <property type="match status" value="1"/>
</dbReference>
<dbReference type="InterPro" id="IPR035669">
    <property type="entry name" value="SGNH_plant_lipase-like"/>
</dbReference>
<dbReference type="InterPro" id="IPR008265">
    <property type="entry name" value="Lipase_GDSL_AS"/>
</dbReference>
<keyword evidence="7" id="KW-1185">Reference proteome</keyword>
<dbReference type="CDD" id="cd01837">
    <property type="entry name" value="SGNH_plant_lipase_like"/>
    <property type="match status" value="1"/>
</dbReference>
<reference evidence="6 7" key="1">
    <citation type="journal article" date="2023" name="G3 (Bethesda)">
        <title>A chromosome-length genome assembly and annotation of blackberry (Rubus argutus, cv. 'Hillquist').</title>
        <authorList>
            <person name="Bruna T."/>
            <person name="Aryal R."/>
            <person name="Dudchenko O."/>
            <person name="Sargent D.J."/>
            <person name="Mead D."/>
            <person name="Buti M."/>
            <person name="Cavallini A."/>
            <person name="Hytonen T."/>
            <person name="Andres J."/>
            <person name="Pham M."/>
            <person name="Weisz D."/>
            <person name="Mascagni F."/>
            <person name="Usai G."/>
            <person name="Natali L."/>
            <person name="Bassil N."/>
            <person name="Fernandez G.E."/>
            <person name="Lomsadze A."/>
            <person name="Armour M."/>
            <person name="Olukolu B."/>
            <person name="Poorten T."/>
            <person name="Britton C."/>
            <person name="Davik J."/>
            <person name="Ashrafi H."/>
            <person name="Aiden E.L."/>
            <person name="Borodovsky M."/>
            <person name="Worthington M."/>
        </authorList>
    </citation>
    <scope>NUCLEOTIDE SEQUENCE [LARGE SCALE GENOMIC DNA]</scope>
    <source>
        <strain evidence="6">PI 553951</strain>
    </source>
</reference>
<evidence type="ECO:0000256" key="3">
    <source>
        <dbReference type="ARBA" id="ARBA00022963"/>
    </source>
</evidence>
<organism evidence="6 7">
    <name type="scientific">Rubus argutus</name>
    <name type="common">Southern blackberry</name>
    <dbReference type="NCBI Taxonomy" id="59490"/>
    <lineage>
        <taxon>Eukaryota</taxon>
        <taxon>Viridiplantae</taxon>
        <taxon>Streptophyta</taxon>
        <taxon>Embryophyta</taxon>
        <taxon>Tracheophyta</taxon>
        <taxon>Spermatophyta</taxon>
        <taxon>Magnoliopsida</taxon>
        <taxon>eudicotyledons</taxon>
        <taxon>Gunneridae</taxon>
        <taxon>Pentapetalae</taxon>
        <taxon>rosids</taxon>
        <taxon>fabids</taxon>
        <taxon>Rosales</taxon>
        <taxon>Rosaceae</taxon>
        <taxon>Rosoideae</taxon>
        <taxon>Rosoideae incertae sedis</taxon>
        <taxon>Rubus</taxon>
    </lineage>
</organism>
<evidence type="ECO:0008006" key="8">
    <source>
        <dbReference type="Google" id="ProtNLM"/>
    </source>
</evidence>
<dbReference type="PROSITE" id="PS01098">
    <property type="entry name" value="LIPASE_GDSL_SER"/>
    <property type="match status" value="1"/>
</dbReference>